<feature type="modified residue" description="4-aspartylphosphate" evidence="1">
    <location>
        <position position="59"/>
    </location>
</feature>
<proteinExistence type="predicted"/>
<dbReference type="GO" id="GO:0000160">
    <property type="term" value="P:phosphorelay signal transduction system"/>
    <property type="evidence" value="ECO:0007669"/>
    <property type="project" value="InterPro"/>
</dbReference>
<dbReference type="SUPFAM" id="SSF52172">
    <property type="entry name" value="CheY-like"/>
    <property type="match status" value="1"/>
</dbReference>
<keyword evidence="1" id="KW-0597">Phosphoprotein</keyword>
<keyword evidence="4" id="KW-1185">Reference proteome</keyword>
<dbReference type="STRING" id="623281.SAMN05421747_12232"/>
<dbReference type="Proteomes" id="UP000199577">
    <property type="component" value="Unassembled WGS sequence"/>
</dbReference>
<dbReference type="OrthoDB" id="659223at2"/>
<evidence type="ECO:0000313" key="3">
    <source>
        <dbReference type="EMBL" id="SFC73709.1"/>
    </source>
</evidence>
<evidence type="ECO:0000259" key="2">
    <source>
        <dbReference type="PROSITE" id="PS50110"/>
    </source>
</evidence>
<feature type="domain" description="Response regulatory" evidence="2">
    <location>
        <begin position="4"/>
        <end position="132"/>
    </location>
</feature>
<dbReference type="AlphaFoldDB" id="A0A1I1LKZ7"/>
<dbReference type="Gene3D" id="3.40.50.2300">
    <property type="match status" value="1"/>
</dbReference>
<organism evidence="3 4">
    <name type="scientific">Parapedobacter composti</name>
    <dbReference type="NCBI Taxonomy" id="623281"/>
    <lineage>
        <taxon>Bacteria</taxon>
        <taxon>Pseudomonadati</taxon>
        <taxon>Bacteroidota</taxon>
        <taxon>Sphingobacteriia</taxon>
        <taxon>Sphingobacteriales</taxon>
        <taxon>Sphingobacteriaceae</taxon>
        <taxon>Parapedobacter</taxon>
    </lineage>
</organism>
<sequence>MFKKVLIAEDHELTNISVQKTLDELGIADTRYVYYCDDAFTWIRNAIKAGQPYDLLITDLYFEEDHCKQALVDGKALIQAAREVQPELKVIVFSAENRAPIVDNLFKTLSIDAYVRKARRDAQSLKQAIHAVYQHHTYLSPDLKQTVKAGNSYEFTTFDVTIIKLLSQGVLQKDIPYYLQQKNIKPSGLSSVEKRLNLIKEVLDFSNNEQLIAYCKDIDII</sequence>
<keyword evidence="3" id="KW-0238">DNA-binding</keyword>
<dbReference type="EMBL" id="FOLL01000022">
    <property type="protein sequence ID" value="SFC73709.1"/>
    <property type="molecule type" value="Genomic_DNA"/>
</dbReference>
<name>A0A1I1LKZ7_9SPHI</name>
<evidence type="ECO:0000256" key="1">
    <source>
        <dbReference type="PROSITE-ProRule" id="PRU00169"/>
    </source>
</evidence>
<dbReference type="GO" id="GO:0003677">
    <property type="term" value="F:DNA binding"/>
    <property type="evidence" value="ECO:0007669"/>
    <property type="project" value="UniProtKB-KW"/>
</dbReference>
<reference evidence="3 4" key="1">
    <citation type="submission" date="2016-10" db="EMBL/GenBank/DDBJ databases">
        <authorList>
            <person name="de Groot N.N."/>
        </authorList>
    </citation>
    <scope>NUCLEOTIDE SEQUENCE [LARGE SCALE GENOMIC DNA]</scope>
    <source>
        <strain evidence="3 4">DSM 22900</strain>
    </source>
</reference>
<dbReference type="InterPro" id="IPR001789">
    <property type="entry name" value="Sig_transdc_resp-reg_receiver"/>
</dbReference>
<gene>
    <name evidence="3" type="ORF">SAMN05421747_12232</name>
</gene>
<dbReference type="RefSeq" id="WP_090974891.1">
    <property type="nucleotide sequence ID" value="NZ_FOLL01000022.1"/>
</dbReference>
<protein>
    <submittedName>
        <fullName evidence="3">DNA-binding response regulator, NarL/FixJ family, contains REC and HTH domains</fullName>
    </submittedName>
</protein>
<accession>A0A1I1LKZ7</accession>
<dbReference type="PROSITE" id="PS50110">
    <property type="entry name" value="RESPONSE_REGULATORY"/>
    <property type="match status" value="1"/>
</dbReference>
<evidence type="ECO:0000313" key="4">
    <source>
        <dbReference type="Proteomes" id="UP000199577"/>
    </source>
</evidence>
<dbReference type="InterPro" id="IPR011006">
    <property type="entry name" value="CheY-like_superfamily"/>
</dbReference>